<dbReference type="Pfam" id="PF14223">
    <property type="entry name" value="Retrotran_gag_2"/>
    <property type="match status" value="1"/>
</dbReference>
<feature type="region of interest" description="Disordered" evidence="1">
    <location>
        <begin position="196"/>
        <end position="216"/>
    </location>
</feature>
<sequence length="387" mass="42925">MAEQKESSATKNIPHLNGSNYSSWKAMIKGYFMTLDVWGVVNGTEMRPGAGANEQAKWDTKDNQGMGTILLYCDPVISVSLDSLDTSKKMWDHLAGLYGAPTAVSAYTDFLCLMKIRIHPSDNLGSKLAEFNMILGSLATQSIKFDEPVQCMLLCGAFSDKWGQGPTNILSSVATKDLKITEITARLKELSSHHTGHSLLPRLEQPPVQASSSQPLINRLSEPARCCKCRGRHSTEEHVDNRPATPCPVRGRGNRSRGNSSRGGAPSQQRQQPTRARGRRTRGRGRGGRYNTVDFNEVDFETSQVDSADREEYSDQIDYDEGGYESYAVEVNQAEWLDNAQRFEEFNQEIVLVEHYDDQAVEPKSSGGTRYSRSRSSSACADAMDFC</sequence>
<feature type="compositionally biased region" description="Basic residues" evidence="1">
    <location>
        <begin position="276"/>
        <end position="287"/>
    </location>
</feature>
<keyword evidence="3" id="KW-1185">Reference proteome</keyword>
<gene>
    <name evidence="2" type="ORF">PISMIDRAFT_17324</name>
</gene>
<feature type="region of interest" description="Disordered" evidence="1">
    <location>
        <begin position="361"/>
        <end position="387"/>
    </location>
</feature>
<evidence type="ECO:0008006" key="4">
    <source>
        <dbReference type="Google" id="ProtNLM"/>
    </source>
</evidence>
<dbReference type="HOGENOM" id="CLU_713933_0_0_1"/>
<organism evidence="2 3">
    <name type="scientific">Pisolithus microcarpus 441</name>
    <dbReference type="NCBI Taxonomy" id="765257"/>
    <lineage>
        <taxon>Eukaryota</taxon>
        <taxon>Fungi</taxon>
        <taxon>Dikarya</taxon>
        <taxon>Basidiomycota</taxon>
        <taxon>Agaricomycotina</taxon>
        <taxon>Agaricomycetes</taxon>
        <taxon>Agaricomycetidae</taxon>
        <taxon>Boletales</taxon>
        <taxon>Sclerodermatineae</taxon>
        <taxon>Pisolithaceae</taxon>
        <taxon>Pisolithus</taxon>
    </lineage>
</organism>
<evidence type="ECO:0000313" key="3">
    <source>
        <dbReference type="Proteomes" id="UP000054018"/>
    </source>
</evidence>
<protein>
    <recommendedName>
        <fullName evidence="4">DUF4219 domain-containing protein</fullName>
    </recommendedName>
</protein>
<dbReference type="AlphaFoldDB" id="A0A0C9XPY5"/>
<dbReference type="Proteomes" id="UP000054018">
    <property type="component" value="Unassembled WGS sequence"/>
</dbReference>
<accession>A0A0C9XPY5</accession>
<feature type="region of interest" description="Disordered" evidence="1">
    <location>
        <begin position="231"/>
        <end position="292"/>
    </location>
</feature>
<name>A0A0C9XPY5_9AGAM</name>
<evidence type="ECO:0000256" key="1">
    <source>
        <dbReference type="SAM" id="MobiDB-lite"/>
    </source>
</evidence>
<evidence type="ECO:0000313" key="2">
    <source>
        <dbReference type="EMBL" id="KIK14380.1"/>
    </source>
</evidence>
<dbReference type="EMBL" id="KN833941">
    <property type="protein sequence ID" value="KIK14380.1"/>
    <property type="molecule type" value="Genomic_DNA"/>
</dbReference>
<dbReference type="OrthoDB" id="3066115at2759"/>
<feature type="compositionally biased region" description="Low complexity" evidence="1">
    <location>
        <begin position="256"/>
        <end position="275"/>
    </location>
</feature>
<reference evidence="2 3" key="1">
    <citation type="submission" date="2014-04" db="EMBL/GenBank/DDBJ databases">
        <authorList>
            <consortium name="DOE Joint Genome Institute"/>
            <person name="Kuo A."/>
            <person name="Kohler A."/>
            <person name="Costa M.D."/>
            <person name="Nagy L.G."/>
            <person name="Floudas D."/>
            <person name="Copeland A."/>
            <person name="Barry K.W."/>
            <person name="Cichocki N."/>
            <person name="Veneault-Fourrey C."/>
            <person name="LaButti K."/>
            <person name="Lindquist E.A."/>
            <person name="Lipzen A."/>
            <person name="Lundell T."/>
            <person name="Morin E."/>
            <person name="Murat C."/>
            <person name="Sun H."/>
            <person name="Tunlid A."/>
            <person name="Henrissat B."/>
            <person name="Grigoriev I.V."/>
            <person name="Hibbett D.S."/>
            <person name="Martin F."/>
            <person name="Nordberg H.P."/>
            <person name="Cantor M.N."/>
            <person name="Hua S.X."/>
        </authorList>
    </citation>
    <scope>NUCLEOTIDE SEQUENCE [LARGE SCALE GENOMIC DNA]</scope>
    <source>
        <strain evidence="2 3">441</strain>
    </source>
</reference>
<reference evidence="3" key="2">
    <citation type="submission" date="2015-01" db="EMBL/GenBank/DDBJ databases">
        <title>Evolutionary Origins and Diversification of the Mycorrhizal Mutualists.</title>
        <authorList>
            <consortium name="DOE Joint Genome Institute"/>
            <consortium name="Mycorrhizal Genomics Consortium"/>
            <person name="Kohler A."/>
            <person name="Kuo A."/>
            <person name="Nagy L.G."/>
            <person name="Floudas D."/>
            <person name="Copeland A."/>
            <person name="Barry K.W."/>
            <person name="Cichocki N."/>
            <person name="Veneault-Fourrey C."/>
            <person name="LaButti K."/>
            <person name="Lindquist E.A."/>
            <person name="Lipzen A."/>
            <person name="Lundell T."/>
            <person name="Morin E."/>
            <person name="Murat C."/>
            <person name="Riley R."/>
            <person name="Ohm R."/>
            <person name="Sun H."/>
            <person name="Tunlid A."/>
            <person name="Henrissat B."/>
            <person name="Grigoriev I.V."/>
            <person name="Hibbett D.S."/>
            <person name="Martin F."/>
        </authorList>
    </citation>
    <scope>NUCLEOTIDE SEQUENCE [LARGE SCALE GENOMIC DNA]</scope>
    <source>
        <strain evidence="3">441</strain>
    </source>
</reference>
<feature type="compositionally biased region" description="Low complexity" evidence="1">
    <location>
        <begin position="365"/>
        <end position="378"/>
    </location>
</feature>
<proteinExistence type="predicted"/>